<proteinExistence type="predicted"/>
<comment type="caution">
    <text evidence="1">The sequence shown here is derived from an EMBL/GenBank/DDBJ whole genome shotgun (WGS) entry which is preliminary data.</text>
</comment>
<gene>
    <name evidence="1" type="ORF">LGH74_08040</name>
</gene>
<evidence type="ECO:0000313" key="2">
    <source>
        <dbReference type="Proteomes" id="UP001165296"/>
    </source>
</evidence>
<sequence length="173" mass="19812">MPTNIADLSWEVLKKHVYRSDGSLPDVIVLDTNRDDWRRWVDFVQANYPVRFLYRGDEEPLEQEKIDLAAVFTYWDNDLPGNAPFAYVTIGRIQFNCFFLSDDTIDCDIDPREIKEQDDHAQLLHFLTSVAALLGKKIVVVEEGAQFVAGSPLNREPLFTVDQYGATVTVNAW</sequence>
<evidence type="ECO:0000313" key="1">
    <source>
        <dbReference type="EMBL" id="MCB2407923.1"/>
    </source>
</evidence>
<protein>
    <submittedName>
        <fullName evidence="1">Uncharacterized protein</fullName>
    </submittedName>
</protein>
<organism evidence="1 2">
    <name type="scientific">Hymenobacter lucidus</name>
    <dbReference type="NCBI Taxonomy" id="2880930"/>
    <lineage>
        <taxon>Bacteria</taxon>
        <taxon>Pseudomonadati</taxon>
        <taxon>Bacteroidota</taxon>
        <taxon>Cytophagia</taxon>
        <taxon>Cytophagales</taxon>
        <taxon>Hymenobacteraceae</taxon>
        <taxon>Hymenobacter</taxon>
    </lineage>
</organism>
<name>A0ABS8APH4_9BACT</name>
<dbReference type="RefSeq" id="WP_226174352.1">
    <property type="nucleotide sequence ID" value="NZ_JAJADR010000002.1"/>
</dbReference>
<accession>A0ABS8APH4</accession>
<dbReference type="Proteomes" id="UP001165296">
    <property type="component" value="Unassembled WGS sequence"/>
</dbReference>
<reference evidence="1" key="1">
    <citation type="submission" date="2021-10" db="EMBL/GenBank/DDBJ databases">
        <authorList>
            <person name="Dean J.D."/>
            <person name="Kim M.K."/>
            <person name="Newey C.N."/>
            <person name="Stoker T.S."/>
            <person name="Thompson D.W."/>
            <person name="Grose J.H."/>
        </authorList>
    </citation>
    <scope>NUCLEOTIDE SEQUENCE</scope>
    <source>
        <strain evidence="1">BT178</strain>
    </source>
</reference>
<dbReference type="EMBL" id="JAJADR010000002">
    <property type="protein sequence ID" value="MCB2407923.1"/>
    <property type="molecule type" value="Genomic_DNA"/>
</dbReference>
<keyword evidence="2" id="KW-1185">Reference proteome</keyword>